<proteinExistence type="predicted"/>
<keyword evidence="2" id="KW-0238">DNA-binding</keyword>
<dbReference type="InterPro" id="IPR044946">
    <property type="entry name" value="Restrct_endonuc_typeI_TRD_sf"/>
</dbReference>
<protein>
    <recommendedName>
        <fullName evidence="5">Restriction endonuclease subunit S</fullName>
    </recommendedName>
</protein>
<sequence>MAELTDFGQETLDYRFRDEEKFVETNSDWIGSIPSNWSIMKIDRCLKSMETGSREKYDGNDGVFSIGGEHLSDKGGLTTENEKALSS</sequence>
<dbReference type="Gene3D" id="3.90.220.20">
    <property type="entry name" value="DNA methylase specificity domains"/>
    <property type="match status" value="1"/>
</dbReference>
<dbReference type="EMBL" id="CP159204">
    <property type="protein sequence ID" value="XCF16609.1"/>
    <property type="molecule type" value="Genomic_DNA"/>
</dbReference>
<organism evidence="4">
    <name type="scientific">Halobacterium sp. NMX12-1</name>
    <dbReference type="NCBI Taxonomy" id="3166650"/>
    <lineage>
        <taxon>Archaea</taxon>
        <taxon>Methanobacteriati</taxon>
        <taxon>Methanobacteriota</taxon>
        <taxon>Stenosarchaea group</taxon>
        <taxon>Halobacteria</taxon>
        <taxon>Halobacteriales</taxon>
        <taxon>Halobacteriaceae</taxon>
        <taxon>Halobacterium</taxon>
    </lineage>
</organism>
<keyword evidence="1" id="KW-0680">Restriction system</keyword>
<accession>A0AAU8CEJ2</accession>
<evidence type="ECO:0000256" key="3">
    <source>
        <dbReference type="SAM" id="MobiDB-lite"/>
    </source>
</evidence>
<dbReference type="RefSeq" id="WP_353634414.1">
    <property type="nucleotide sequence ID" value="NZ_CP159204.1"/>
</dbReference>
<name>A0AAU8CEJ2_9EURY</name>
<dbReference type="GO" id="GO:0009307">
    <property type="term" value="P:DNA restriction-modification system"/>
    <property type="evidence" value="ECO:0007669"/>
    <property type="project" value="UniProtKB-KW"/>
</dbReference>
<evidence type="ECO:0000256" key="1">
    <source>
        <dbReference type="ARBA" id="ARBA00022747"/>
    </source>
</evidence>
<reference evidence="4" key="1">
    <citation type="submission" date="2024-06" db="EMBL/GenBank/DDBJ databases">
        <title>Genome Sequence of an extremely halophilic archaeon isolated from Permian era halite, Salado Formation, Carlsbad, New Mexico: Halobacterium sp. strain NMX12-1.</title>
        <authorList>
            <person name="Sotoa L."/>
            <person name="DasSarma P."/>
            <person name="Anton B.P."/>
            <person name="Vincze T."/>
            <person name="Verma I."/>
            <person name="Eralp B."/>
            <person name="Powers D.W."/>
            <person name="Dozier B.L."/>
            <person name="Roberts R.J."/>
            <person name="DasSarma S."/>
        </authorList>
    </citation>
    <scope>NUCLEOTIDE SEQUENCE</scope>
    <source>
        <strain evidence="4">NMX12-1</strain>
    </source>
</reference>
<evidence type="ECO:0008006" key="5">
    <source>
        <dbReference type="Google" id="ProtNLM"/>
    </source>
</evidence>
<feature type="region of interest" description="Disordered" evidence="3">
    <location>
        <begin position="68"/>
        <end position="87"/>
    </location>
</feature>
<dbReference type="KEGG" id="hanx:ABSL23_15390"/>
<dbReference type="AlphaFoldDB" id="A0AAU8CEJ2"/>
<gene>
    <name evidence="4" type="ORF">ABSL23_15390</name>
</gene>
<evidence type="ECO:0000313" key="4">
    <source>
        <dbReference type="EMBL" id="XCF16609.1"/>
    </source>
</evidence>
<dbReference type="GO" id="GO:0003677">
    <property type="term" value="F:DNA binding"/>
    <property type="evidence" value="ECO:0007669"/>
    <property type="project" value="UniProtKB-KW"/>
</dbReference>
<dbReference type="GeneID" id="91110561"/>
<evidence type="ECO:0000256" key="2">
    <source>
        <dbReference type="ARBA" id="ARBA00023125"/>
    </source>
</evidence>